<dbReference type="Pfam" id="PF00067">
    <property type="entry name" value="p450"/>
    <property type="match status" value="2"/>
</dbReference>
<comment type="cofactor">
    <cofactor evidence="5">
        <name>heme</name>
        <dbReference type="ChEBI" id="CHEBI:30413"/>
    </cofactor>
</comment>
<feature type="region of interest" description="Disordered" evidence="6">
    <location>
        <begin position="347"/>
        <end position="370"/>
    </location>
</feature>
<dbReference type="PANTHER" id="PTHR24286:SF100">
    <property type="entry name" value="CYTOCHROME P450 26C1"/>
    <property type="match status" value="1"/>
</dbReference>
<dbReference type="InterPro" id="IPR017972">
    <property type="entry name" value="Cyt_P450_CS"/>
</dbReference>
<keyword evidence="8" id="KW-1185">Reference proteome</keyword>
<accession>A0A9Q1CWI5</accession>
<evidence type="ECO:0000313" key="7">
    <source>
        <dbReference type="EMBL" id="KAJ8250242.1"/>
    </source>
</evidence>
<gene>
    <name evidence="7" type="ORF">COCON_G00221640</name>
</gene>
<evidence type="ECO:0008006" key="9">
    <source>
        <dbReference type="Google" id="ProtNLM"/>
    </source>
</evidence>
<feature type="binding site" description="axial binding residue" evidence="5">
    <location>
        <position position="484"/>
    </location>
    <ligand>
        <name>heme</name>
        <dbReference type="ChEBI" id="CHEBI:30413"/>
    </ligand>
    <ligandPart>
        <name>Fe</name>
        <dbReference type="ChEBI" id="CHEBI:18248"/>
    </ligandPart>
</feature>
<comment type="caution">
    <text evidence="7">The sequence shown here is derived from an EMBL/GenBank/DDBJ whole genome shotgun (WGS) entry which is preliminary data.</text>
</comment>
<evidence type="ECO:0000256" key="6">
    <source>
        <dbReference type="SAM" id="MobiDB-lite"/>
    </source>
</evidence>
<keyword evidence="3 5" id="KW-0479">Metal-binding</keyword>
<evidence type="ECO:0000256" key="4">
    <source>
        <dbReference type="ARBA" id="ARBA00023004"/>
    </source>
</evidence>
<dbReference type="PRINTS" id="PR00385">
    <property type="entry name" value="P450"/>
</dbReference>
<dbReference type="PRINTS" id="PR00463">
    <property type="entry name" value="EP450I"/>
</dbReference>
<dbReference type="GO" id="GO:0020037">
    <property type="term" value="F:heme binding"/>
    <property type="evidence" value="ECO:0007669"/>
    <property type="project" value="InterPro"/>
</dbReference>
<dbReference type="GO" id="GO:0004497">
    <property type="term" value="F:monooxygenase activity"/>
    <property type="evidence" value="ECO:0007669"/>
    <property type="project" value="InterPro"/>
</dbReference>
<dbReference type="PROSITE" id="PS00086">
    <property type="entry name" value="CYTOCHROME_P450"/>
    <property type="match status" value="1"/>
</dbReference>
<organism evidence="7 8">
    <name type="scientific">Conger conger</name>
    <name type="common">Conger eel</name>
    <name type="synonym">Muraena conger</name>
    <dbReference type="NCBI Taxonomy" id="82655"/>
    <lineage>
        <taxon>Eukaryota</taxon>
        <taxon>Metazoa</taxon>
        <taxon>Chordata</taxon>
        <taxon>Craniata</taxon>
        <taxon>Vertebrata</taxon>
        <taxon>Euteleostomi</taxon>
        <taxon>Actinopterygii</taxon>
        <taxon>Neopterygii</taxon>
        <taxon>Teleostei</taxon>
        <taxon>Anguilliformes</taxon>
        <taxon>Congridae</taxon>
        <taxon>Conger</taxon>
    </lineage>
</organism>
<dbReference type="FunFam" id="1.10.630.10:FF:000145">
    <property type="entry name" value="Cytochrome P450 family 26 subfamily C member 1"/>
    <property type="match status" value="1"/>
</dbReference>
<evidence type="ECO:0000256" key="1">
    <source>
        <dbReference type="ARBA" id="ARBA00010617"/>
    </source>
</evidence>
<feature type="compositionally biased region" description="Low complexity" evidence="6">
    <location>
        <begin position="352"/>
        <end position="366"/>
    </location>
</feature>
<dbReference type="InterPro" id="IPR001128">
    <property type="entry name" value="Cyt_P450"/>
</dbReference>
<dbReference type="InterPro" id="IPR036396">
    <property type="entry name" value="Cyt_P450_sf"/>
</dbReference>
<evidence type="ECO:0000256" key="2">
    <source>
        <dbReference type="ARBA" id="ARBA00022617"/>
    </source>
</evidence>
<reference evidence="7" key="1">
    <citation type="journal article" date="2023" name="Science">
        <title>Genome structures resolve the early diversification of teleost fishes.</title>
        <authorList>
            <person name="Parey E."/>
            <person name="Louis A."/>
            <person name="Montfort J."/>
            <person name="Bouchez O."/>
            <person name="Roques C."/>
            <person name="Iampietro C."/>
            <person name="Lluch J."/>
            <person name="Castinel A."/>
            <person name="Donnadieu C."/>
            <person name="Desvignes T."/>
            <person name="Floi Bucao C."/>
            <person name="Jouanno E."/>
            <person name="Wen M."/>
            <person name="Mejri S."/>
            <person name="Dirks R."/>
            <person name="Jansen H."/>
            <person name="Henkel C."/>
            <person name="Chen W.J."/>
            <person name="Zahm M."/>
            <person name="Cabau C."/>
            <person name="Klopp C."/>
            <person name="Thompson A.W."/>
            <person name="Robinson-Rechavi M."/>
            <person name="Braasch I."/>
            <person name="Lecointre G."/>
            <person name="Bobe J."/>
            <person name="Postlethwait J.H."/>
            <person name="Berthelot C."/>
            <person name="Roest Crollius H."/>
            <person name="Guiguen Y."/>
        </authorList>
    </citation>
    <scope>NUCLEOTIDE SEQUENCE</scope>
    <source>
        <strain evidence="7">Concon-B</strain>
    </source>
</reference>
<dbReference type="PANTHER" id="PTHR24286">
    <property type="entry name" value="CYTOCHROME P450 26"/>
    <property type="match status" value="1"/>
</dbReference>
<dbReference type="OrthoDB" id="1372046at2759"/>
<name>A0A9Q1CWI5_CONCO</name>
<dbReference type="AlphaFoldDB" id="A0A9Q1CWI5"/>
<dbReference type="Proteomes" id="UP001152803">
    <property type="component" value="Unassembled WGS sequence"/>
</dbReference>
<sequence length="830" mass="94293">MQTPPSKRFNGMATRRGNFPLAVSEVRFYLDSMPSVFLRESRPRARLGVSWDTGSSFHISRREKYGNVFKTHLLGKPVIRVTGAENIRKILLGEHNLVCTQWPQSTRIILGPNTLVNSVGDLHKQKRKILGKVFSRGALETYIPRLQDVVKSEIDKWCSEPGSVNVYAAAKSLTFRIAVRVLLGITMEEARINYLSKIFEQLMNNLFSLPFDLPLSGLRKGIKAREALHSSMEEIIEEKMQKQQSEEYSDAFDHILSSAKENGYDLSMQELKESAVELIFAAHSTTASASTSLILQLLKHPSVVEKARAELEANGLSCSALCENCPAENQDGEDIPIKNEQTERDANKNVCTGTGTTSSTNRTGTSDFVSDSGGKLTHPCAHLPHLSMEKLNRLRYLDCVVKEVLRFLPPVSGGYRTALQTFELDGYQIPKGWSVMYSIRDTHETAAAYQSPELFDPDRFGFERDESKTGRFNYVPFGGGIRSCVGRDLAQIILKTLAAIMKAFSREALENYIPVIQEEVRRTVTDWLQSESSVLVYPEMKKLMFRIAMRILLGFEPEQTKTDEPDLVEAFEEMIKNLFSFPIDVPFSGLYRGLRARDFIHSKIEENLKKKMERCVEESEHKDALQLLIENCRENEERLSMQEIKEFATELLFGGHETTASTATSLVMFLGLHLDVMLRVRQELREKDLLDVYSHDKRLSIEVLEQLKYAGCVIKEALRINPPVPGGFRVALKTFELNGYQIPKGWNVIYSICDTHDVADVFPDKQEFYPERFMDTSPPGSSRFSYIPFGGAPEPEKQDGKLRERCWDLLQRARDRWGQVEFAWTLNNRG</sequence>
<dbReference type="Gene3D" id="1.10.630.10">
    <property type="entry name" value="Cytochrome P450"/>
    <property type="match status" value="3"/>
</dbReference>
<dbReference type="GO" id="GO:0005506">
    <property type="term" value="F:iron ion binding"/>
    <property type="evidence" value="ECO:0007669"/>
    <property type="project" value="InterPro"/>
</dbReference>
<comment type="similarity">
    <text evidence="1">Belongs to the cytochrome P450 family.</text>
</comment>
<dbReference type="InterPro" id="IPR002401">
    <property type="entry name" value="Cyt_P450_E_grp-I"/>
</dbReference>
<protein>
    <recommendedName>
        <fullName evidence="9">Cytochrome P450</fullName>
    </recommendedName>
</protein>
<keyword evidence="4 5" id="KW-0408">Iron</keyword>
<dbReference type="SUPFAM" id="SSF48264">
    <property type="entry name" value="Cytochrome P450"/>
    <property type="match status" value="2"/>
</dbReference>
<dbReference type="GO" id="GO:0016125">
    <property type="term" value="P:sterol metabolic process"/>
    <property type="evidence" value="ECO:0007669"/>
    <property type="project" value="TreeGrafter"/>
</dbReference>
<evidence type="ECO:0000313" key="8">
    <source>
        <dbReference type="Proteomes" id="UP001152803"/>
    </source>
</evidence>
<proteinExistence type="inferred from homology"/>
<dbReference type="EMBL" id="JAFJMO010000018">
    <property type="protein sequence ID" value="KAJ8250242.1"/>
    <property type="molecule type" value="Genomic_DNA"/>
</dbReference>
<dbReference type="GO" id="GO:0016705">
    <property type="term" value="F:oxidoreductase activity, acting on paired donors, with incorporation or reduction of molecular oxygen"/>
    <property type="evidence" value="ECO:0007669"/>
    <property type="project" value="InterPro"/>
</dbReference>
<evidence type="ECO:0000256" key="5">
    <source>
        <dbReference type="PIRSR" id="PIRSR602401-1"/>
    </source>
</evidence>
<keyword evidence="2 5" id="KW-0349">Heme</keyword>
<evidence type="ECO:0000256" key="3">
    <source>
        <dbReference type="ARBA" id="ARBA00022723"/>
    </source>
</evidence>